<organism evidence="6 7">
    <name type="scientific">Eptatretus burgeri</name>
    <name type="common">Inshore hagfish</name>
    <dbReference type="NCBI Taxonomy" id="7764"/>
    <lineage>
        <taxon>Eukaryota</taxon>
        <taxon>Metazoa</taxon>
        <taxon>Chordata</taxon>
        <taxon>Craniata</taxon>
        <taxon>Vertebrata</taxon>
        <taxon>Cyclostomata</taxon>
        <taxon>Myxini</taxon>
        <taxon>Myxiniformes</taxon>
        <taxon>Myxinidae</taxon>
        <taxon>Eptatretinae</taxon>
        <taxon>Eptatretus</taxon>
    </lineage>
</organism>
<dbReference type="SMART" id="SM00409">
    <property type="entry name" value="IG"/>
    <property type="match status" value="2"/>
</dbReference>
<comment type="similarity">
    <text evidence="3">Belongs to the immunoglobulin superfamily. MyBP family.</text>
</comment>
<dbReference type="FunFam" id="2.60.40.10:FF:000060">
    <property type="entry name" value="Myosin-binding protein C, slow type"/>
    <property type="match status" value="1"/>
</dbReference>
<dbReference type="InterPro" id="IPR013783">
    <property type="entry name" value="Ig-like_fold"/>
</dbReference>
<dbReference type="InterPro" id="IPR036179">
    <property type="entry name" value="Ig-like_dom_sf"/>
</dbReference>
<dbReference type="GeneTree" id="ENSGT00940000157698"/>
<dbReference type="CDD" id="cd00096">
    <property type="entry name" value="Ig"/>
    <property type="match status" value="1"/>
</dbReference>
<feature type="domain" description="Ig-like" evidence="4">
    <location>
        <begin position="224"/>
        <end position="308"/>
    </location>
</feature>
<dbReference type="CDD" id="cd05748">
    <property type="entry name" value="Ig_Titin_like"/>
    <property type="match status" value="1"/>
</dbReference>
<evidence type="ECO:0000313" key="7">
    <source>
        <dbReference type="Proteomes" id="UP000694388"/>
    </source>
</evidence>
<dbReference type="PRINTS" id="PR00014">
    <property type="entry name" value="FNTYPEIII"/>
</dbReference>
<dbReference type="InterPro" id="IPR050964">
    <property type="entry name" value="Striated_Muscle_Regulatory"/>
</dbReference>
<dbReference type="AlphaFoldDB" id="A0A8C4QGQ1"/>
<feature type="domain" description="Fibronectin type-III" evidence="5">
    <location>
        <begin position="111"/>
        <end position="206"/>
    </location>
</feature>
<reference evidence="6" key="2">
    <citation type="submission" date="2025-09" db="UniProtKB">
        <authorList>
            <consortium name="Ensembl"/>
        </authorList>
    </citation>
    <scope>IDENTIFICATION</scope>
</reference>
<evidence type="ECO:0000256" key="3">
    <source>
        <dbReference type="ARBA" id="ARBA00038352"/>
    </source>
</evidence>
<name>A0A8C4QGQ1_EPTBU</name>
<evidence type="ECO:0000313" key="6">
    <source>
        <dbReference type="Ensembl" id="ENSEBUP00000015219.1"/>
    </source>
</evidence>
<dbReference type="PANTHER" id="PTHR13817:SF168">
    <property type="match status" value="1"/>
</dbReference>
<dbReference type="InterPro" id="IPR003598">
    <property type="entry name" value="Ig_sub2"/>
</dbReference>
<dbReference type="Pfam" id="PF00041">
    <property type="entry name" value="fn3"/>
    <property type="match status" value="1"/>
</dbReference>
<dbReference type="InterPro" id="IPR013098">
    <property type="entry name" value="Ig_I-set"/>
</dbReference>
<accession>A0A8C4QGQ1</accession>
<keyword evidence="1" id="KW-0677">Repeat</keyword>
<protein>
    <submittedName>
        <fullName evidence="6">Uncharacterized protein</fullName>
    </submittedName>
</protein>
<dbReference type="PROSITE" id="PS50853">
    <property type="entry name" value="FN3"/>
    <property type="match status" value="1"/>
</dbReference>
<dbReference type="InterPro" id="IPR007110">
    <property type="entry name" value="Ig-like_dom"/>
</dbReference>
<evidence type="ECO:0000256" key="1">
    <source>
        <dbReference type="ARBA" id="ARBA00022737"/>
    </source>
</evidence>
<dbReference type="Ensembl" id="ENSEBUT00000015795.1">
    <property type="protein sequence ID" value="ENSEBUP00000015219.1"/>
    <property type="gene ID" value="ENSEBUG00000009585.1"/>
</dbReference>
<keyword evidence="2" id="KW-0393">Immunoglobulin domain</keyword>
<evidence type="ECO:0000259" key="5">
    <source>
        <dbReference type="PROSITE" id="PS50853"/>
    </source>
</evidence>
<dbReference type="SUPFAM" id="SSF49265">
    <property type="entry name" value="Fibronectin type III"/>
    <property type="match status" value="1"/>
</dbReference>
<dbReference type="PANTHER" id="PTHR13817">
    <property type="entry name" value="TITIN"/>
    <property type="match status" value="1"/>
</dbReference>
<proteinExistence type="inferred from homology"/>
<evidence type="ECO:0000256" key="2">
    <source>
        <dbReference type="ARBA" id="ARBA00023319"/>
    </source>
</evidence>
<dbReference type="Gene3D" id="2.60.40.10">
    <property type="entry name" value="Immunoglobulins"/>
    <property type="match status" value="3"/>
</dbReference>
<dbReference type="InterPro" id="IPR003599">
    <property type="entry name" value="Ig_sub"/>
</dbReference>
<dbReference type="InterPro" id="IPR003961">
    <property type="entry name" value="FN3_dom"/>
</dbReference>
<dbReference type="CDD" id="cd00063">
    <property type="entry name" value="FN3"/>
    <property type="match status" value="1"/>
</dbReference>
<dbReference type="Pfam" id="PF07679">
    <property type="entry name" value="I-set"/>
    <property type="match status" value="2"/>
</dbReference>
<dbReference type="PROSITE" id="PS50835">
    <property type="entry name" value="IG_LIKE"/>
    <property type="match status" value="1"/>
</dbReference>
<dbReference type="FunFam" id="2.60.40.10:FF:000062">
    <property type="entry name" value="Myosin-binding protein C, slow type"/>
    <property type="match status" value="1"/>
</dbReference>
<dbReference type="SMART" id="SM00060">
    <property type="entry name" value="FN3"/>
    <property type="match status" value="1"/>
</dbReference>
<sequence>MGQPVLVREVVEKPRIRLPRHLRHTYIRQVGETINQAIPFQGKPRPKVTWQKDEKPLDMERVSICNSATDTILFIRHAERSDSGVYNLKLEIDHLDDQANIKIRVVEKPGPPMTVKVMEVWGFNVSLKWMIPQDDGNSEITGYTIQKADRQTMTWFTVYEHYHRTNCTISDLIMGNDYYFRVFSENLVGQSEMACQTKEPAHIDKTGIIYKVAVYKEYDFSEPPNFTHGLPDRTAVLGYNCILSCSVRGNPKPKVKWLKNGFDVTQEPKYRMLTQQGVCTLEIRKPMLTDGGVYSCMAENALGEAKIECKLDVKGNIDTWPELASLSPSPVLFRVTEINYHCHSHCLI</sequence>
<dbReference type="SUPFAM" id="SSF48726">
    <property type="entry name" value="Immunoglobulin"/>
    <property type="match status" value="2"/>
</dbReference>
<dbReference type="OMA" id="LEWVPVN"/>
<dbReference type="InterPro" id="IPR036116">
    <property type="entry name" value="FN3_sf"/>
</dbReference>
<reference evidence="6" key="1">
    <citation type="submission" date="2025-08" db="UniProtKB">
        <authorList>
            <consortium name="Ensembl"/>
        </authorList>
    </citation>
    <scope>IDENTIFICATION</scope>
</reference>
<dbReference type="SMART" id="SM00408">
    <property type="entry name" value="IGc2"/>
    <property type="match status" value="2"/>
</dbReference>
<dbReference type="Proteomes" id="UP000694388">
    <property type="component" value="Unplaced"/>
</dbReference>
<evidence type="ECO:0000259" key="4">
    <source>
        <dbReference type="PROSITE" id="PS50835"/>
    </source>
</evidence>
<dbReference type="FunFam" id="2.60.40.10:FF:000031">
    <property type="entry name" value="Myosin-binding protein C, slow type"/>
    <property type="match status" value="1"/>
</dbReference>
<keyword evidence="7" id="KW-1185">Reference proteome</keyword>